<proteinExistence type="predicted"/>
<gene>
    <name evidence="1" type="ORF">PXEA_LOCUS25354</name>
</gene>
<dbReference type="AlphaFoldDB" id="A0A3S5AAL9"/>
<protein>
    <submittedName>
        <fullName evidence="1">Uncharacterized protein</fullName>
    </submittedName>
</protein>
<accession>A0A3S5AAL9</accession>
<organism evidence="1 2">
    <name type="scientific">Protopolystoma xenopodis</name>
    <dbReference type="NCBI Taxonomy" id="117903"/>
    <lineage>
        <taxon>Eukaryota</taxon>
        <taxon>Metazoa</taxon>
        <taxon>Spiralia</taxon>
        <taxon>Lophotrochozoa</taxon>
        <taxon>Platyhelminthes</taxon>
        <taxon>Monogenea</taxon>
        <taxon>Polyopisthocotylea</taxon>
        <taxon>Polystomatidea</taxon>
        <taxon>Polystomatidae</taxon>
        <taxon>Protopolystoma</taxon>
    </lineage>
</organism>
<keyword evidence="2" id="KW-1185">Reference proteome</keyword>
<dbReference type="EMBL" id="CAAALY010127955">
    <property type="protein sequence ID" value="VEL31914.1"/>
    <property type="molecule type" value="Genomic_DNA"/>
</dbReference>
<reference evidence="1" key="1">
    <citation type="submission" date="2018-11" db="EMBL/GenBank/DDBJ databases">
        <authorList>
            <consortium name="Pathogen Informatics"/>
        </authorList>
    </citation>
    <scope>NUCLEOTIDE SEQUENCE</scope>
</reference>
<comment type="caution">
    <text evidence="1">The sequence shown here is derived from an EMBL/GenBank/DDBJ whole genome shotgun (WGS) entry which is preliminary data.</text>
</comment>
<evidence type="ECO:0000313" key="2">
    <source>
        <dbReference type="Proteomes" id="UP000784294"/>
    </source>
</evidence>
<sequence length="156" mass="17775">MVKVVLPSSVNFQHPNHQVRMLIGIKANFNFPKGPTHVDDQITFRKSSEGQNYSKLKVRSDRPKWYAYEAENEKRQNSPAFSTKSSSSLTRGESVLPLTKNDLPDSASLSLQTRWNLIMALDHYMRPSCEQTCGKDIYVSQWQKEDAITLGRGQLT</sequence>
<dbReference type="Proteomes" id="UP000784294">
    <property type="component" value="Unassembled WGS sequence"/>
</dbReference>
<evidence type="ECO:0000313" key="1">
    <source>
        <dbReference type="EMBL" id="VEL31914.1"/>
    </source>
</evidence>
<name>A0A3S5AAL9_9PLAT</name>